<dbReference type="EMBL" id="FNQP01000003">
    <property type="protein sequence ID" value="SEA00944.1"/>
    <property type="molecule type" value="Genomic_DNA"/>
</dbReference>
<dbReference type="OrthoDB" id="2313602at2"/>
<dbReference type="InterPro" id="IPR023393">
    <property type="entry name" value="START-like_dom_sf"/>
</dbReference>
<dbReference type="Proteomes" id="UP000199397">
    <property type="component" value="Unassembled WGS sequence"/>
</dbReference>
<evidence type="ECO:0000313" key="4">
    <source>
        <dbReference type="Proteomes" id="UP000199397"/>
    </source>
</evidence>
<name>A0A1H3XQS4_9GAMM</name>
<evidence type="ECO:0000313" key="3">
    <source>
        <dbReference type="EMBL" id="SEA00944.1"/>
    </source>
</evidence>
<reference evidence="3 4" key="1">
    <citation type="submission" date="2016-10" db="EMBL/GenBank/DDBJ databases">
        <authorList>
            <person name="de Groot N.N."/>
        </authorList>
    </citation>
    <scope>NUCLEOTIDE SEQUENCE [LARGE SCALE GENOMIC DNA]</scope>
    <source>
        <strain evidence="3 4">DSM 21228</strain>
    </source>
</reference>
<dbReference type="Gene3D" id="3.30.530.20">
    <property type="match status" value="1"/>
</dbReference>
<organism evidence="3 4">
    <name type="scientific">Thiothrix caldifontis</name>
    <dbReference type="NCBI Taxonomy" id="525918"/>
    <lineage>
        <taxon>Bacteria</taxon>
        <taxon>Pseudomonadati</taxon>
        <taxon>Pseudomonadota</taxon>
        <taxon>Gammaproteobacteria</taxon>
        <taxon>Thiotrichales</taxon>
        <taxon>Thiotrichaceae</taxon>
        <taxon>Thiothrix</taxon>
    </lineage>
</organism>
<dbReference type="SUPFAM" id="SSF55961">
    <property type="entry name" value="Bet v1-like"/>
    <property type="match status" value="1"/>
</dbReference>
<protein>
    <submittedName>
        <fullName evidence="3">Uncharacterized conserved protein YndB, AHSA1/START domain</fullName>
    </submittedName>
</protein>
<dbReference type="Pfam" id="PF08327">
    <property type="entry name" value="AHSA1"/>
    <property type="match status" value="1"/>
</dbReference>
<sequence length="164" mass="18153">MTTTTTAQEITITRLFNAPRELVWKVWTDPYHLQRWWGPHGFVNTDCAIQLQVGGVMRLNMHAPDGKVYPCQGTFREITAPERLVYDGDPTAEHACGAGLPPSATVTITFAEQGDQTLLTLHTRFAAAERLQAAAEAGFVIGWEATLEALVDYFISQNYQGDTP</sequence>
<feature type="domain" description="Activator of Hsp90 ATPase homologue 1/2-like C-terminal" evidence="2">
    <location>
        <begin position="17"/>
        <end position="154"/>
    </location>
</feature>
<dbReference type="RefSeq" id="WP_093065529.1">
    <property type="nucleotide sequence ID" value="NZ_FNQP01000003.1"/>
</dbReference>
<gene>
    <name evidence="3" type="ORF">SAMN05660964_00755</name>
</gene>
<keyword evidence="4" id="KW-1185">Reference proteome</keyword>
<dbReference type="InterPro" id="IPR013538">
    <property type="entry name" value="ASHA1/2-like_C"/>
</dbReference>
<accession>A0A1H3XQS4</accession>
<dbReference type="AlphaFoldDB" id="A0A1H3XQS4"/>
<proteinExistence type="inferred from homology"/>
<comment type="similarity">
    <text evidence="1">Belongs to the AHA1 family.</text>
</comment>
<dbReference type="STRING" id="525918.SAMN05660964_00755"/>
<evidence type="ECO:0000256" key="1">
    <source>
        <dbReference type="ARBA" id="ARBA00006817"/>
    </source>
</evidence>
<evidence type="ECO:0000259" key="2">
    <source>
        <dbReference type="Pfam" id="PF08327"/>
    </source>
</evidence>